<feature type="domain" description="Mycothiol-dependent maleylpyruvate isomerase metal-binding" evidence="2">
    <location>
        <begin position="11"/>
        <end position="135"/>
    </location>
</feature>
<proteinExistence type="predicted"/>
<evidence type="ECO:0000313" key="3">
    <source>
        <dbReference type="EMBL" id="AXK33810.1"/>
    </source>
</evidence>
<name>A0A345XQ94_9ACTN</name>
<dbReference type="InterPro" id="IPR034660">
    <property type="entry name" value="DinB/YfiT-like"/>
</dbReference>
<keyword evidence="4" id="KW-1185">Reference proteome</keyword>
<dbReference type="Pfam" id="PF11716">
    <property type="entry name" value="MDMPI_N"/>
    <property type="match status" value="1"/>
</dbReference>
<protein>
    <submittedName>
        <fullName evidence="3">TIGR03086 family protein</fullName>
    </submittedName>
</protein>
<accession>A0A345XQ94</accession>
<dbReference type="Proteomes" id="UP000254425">
    <property type="component" value="Chromosome"/>
</dbReference>
<dbReference type="InterPro" id="IPR017520">
    <property type="entry name" value="CHP03086"/>
</dbReference>
<sequence length="199" mass="21082">MSENKPALDLTAQAEELKTVLRGIGDDQLTRPTPCEDYVVGDLLEHVMGLTVAFRMAAEKSYGESPAGPPPPGSADRLDPEWRRLLPERLDALAEAWKEPAAWTGEAQAGGVTMPAEVCALVAADELLIHGWDLARATGQPYAGDPALTGAVFEFLRQSAEESGEGEGLFGPPVPVPSDAPLLDRAVGLSGRDPGWSAR</sequence>
<dbReference type="InterPro" id="IPR017517">
    <property type="entry name" value="Maleyloyr_isom"/>
</dbReference>
<evidence type="ECO:0000313" key="4">
    <source>
        <dbReference type="Proteomes" id="UP000254425"/>
    </source>
</evidence>
<dbReference type="AlphaFoldDB" id="A0A345XQ94"/>
<dbReference type="EMBL" id="CP031320">
    <property type="protein sequence ID" value="AXK33810.1"/>
    <property type="molecule type" value="Genomic_DNA"/>
</dbReference>
<dbReference type="NCBIfam" id="TIGR03086">
    <property type="entry name" value="TIGR03086 family metal-binding protein"/>
    <property type="match status" value="1"/>
</dbReference>
<dbReference type="SUPFAM" id="SSF109854">
    <property type="entry name" value="DinB/YfiT-like putative metalloenzymes"/>
    <property type="match status" value="1"/>
</dbReference>
<dbReference type="InterPro" id="IPR024344">
    <property type="entry name" value="MDMPI_metal-binding"/>
</dbReference>
<evidence type="ECO:0000256" key="1">
    <source>
        <dbReference type="SAM" id="MobiDB-lite"/>
    </source>
</evidence>
<gene>
    <name evidence="3" type="ORF">DVA86_15240</name>
</gene>
<reference evidence="3 4" key="1">
    <citation type="submission" date="2018-07" db="EMBL/GenBank/DDBJ databases">
        <title>Draft genome of the type strain Streptomyces armeniacus ATCC 15676.</title>
        <authorList>
            <person name="Labana P."/>
            <person name="Gosse J.T."/>
            <person name="Boddy C.N."/>
        </authorList>
    </citation>
    <scope>NUCLEOTIDE SEQUENCE [LARGE SCALE GENOMIC DNA]</scope>
    <source>
        <strain evidence="3 4">ATCC 15676</strain>
    </source>
</reference>
<dbReference type="Gene3D" id="1.20.120.450">
    <property type="entry name" value="dinb family like domain"/>
    <property type="match status" value="1"/>
</dbReference>
<organism evidence="3 4">
    <name type="scientific">Streptomyces armeniacus</name>
    <dbReference type="NCBI Taxonomy" id="83291"/>
    <lineage>
        <taxon>Bacteria</taxon>
        <taxon>Bacillati</taxon>
        <taxon>Actinomycetota</taxon>
        <taxon>Actinomycetes</taxon>
        <taxon>Kitasatosporales</taxon>
        <taxon>Streptomycetaceae</taxon>
        <taxon>Streptomyces</taxon>
    </lineage>
</organism>
<evidence type="ECO:0000259" key="2">
    <source>
        <dbReference type="Pfam" id="PF11716"/>
    </source>
</evidence>
<dbReference type="RefSeq" id="WP_208878882.1">
    <property type="nucleotide sequence ID" value="NZ_CP031320.1"/>
</dbReference>
<dbReference type="KEGG" id="sarm:DVA86_15240"/>
<feature type="region of interest" description="Disordered" evidence="1">
    <location>
        <begin position="162"/>
        <end position="199"/>
    </location>
</feature>
<dbReference type="NCBIfam" id="TIGR03083">
    <property type="entry name" value="maleylpyruvate isomerase family mycothiol-dependent enzyme"/>
    <property type="match status" value="1"/>
</dbReference>
<dbReference type="GO" id="GO:0046872">
    <property type="term" value="F:metal ion binding"/>
    <property type="evidence" value="ECO:0007669"/>
    <property type="project" value="InterPro"/>
</dbReference>